<dbReference type="Proteomes" id="UP001519273">
    <property type="component" value="Unassembled WGS sequence"/>
</dbReference>
<sequence length="106" mass="12008">MKFKIYNQISKDKIKSVVPKPYHGKLLLNLREEIYSIIIFSGSKDQVFISSIVRRANLPLDNNSSCQAGIGTITAKLWPMPGTHVKKPFRSSDRKGFHKVCRFGSV</sequence>
<accession>A0ABS4H240</accession>
<comment type="caution">
    <text evidence="1">The sequence shown here is derived from an EMBL/GenBank/DDBJ whole genome shotgun (WGS) entry which is preliminary data.</text>
</comment>
<reference evidence="1 2" key="1">
    <citation type="submission" date="2021-03" db="EMBL/GenBank/DDBJ databases">
        <title>Genomic Encyclopedia of Type Strains, Phase IV (KMG-IV): sequencing the most valuable type-strain genomes for metagenomic binning, comparative biology and taxonomic classification.</title>
        <authorList>
            <person name="Goeker M."/>
        </authorList>
    </citation>
    <scope>NUCLEOTIDE SEQUENCE [LARGE SCALE GENOMIC DNA]</scope>
    <source>
        <strain evidence="1 2">DSM 23491</strain>
    </source>
</reference>
<proteinExistence type="predicted"/>
<name>A0ABS4H240_9BACL</name>
<gene>
    <name evidence="1" type="ORF">J2Z20_001439</name>
</gene>
<organism evidence="1 2">
    <name type="scientific">Paenibacillus sediminis</name>
    <dbReference type="NCBI Taxonomy" id="664909"/>
    <lineage>
        <taxon>Bacteria</taxon>
        <taxon>Bacillati</taxon>
        <taxon>Bacillota</taxon>
        <taxon>Bacilli</taxon>
        <taxon>Bacillales</taxon>
        <taxon>Paenibacillaceae</taxon>
        <taxon>Paenibacillus</taxon>
    </lineage>
</organism>
<evidence type="ECO:0000313" key="1">
    <source>
        <dbReference type="EMBL" id="MBP1936578.1"/>
    </source>
</evidence>
<evidence type="ECO:0000313" key="2">
    <source>
        <dbReference type="Proteomes" id="UP001519273"/>
    </source>
</evidence>
<keyword evidence="2" id="KW-1185">Reference proteome</keyword>
<dbReference type="EMBL" id="JAGGKP010000001">
    <property type="protein sequence ID" value="MBP1936578.1"/>
    <property type="molecule type" value="Genomic_DNA"/>
</dbReference>
<protein>
    <submittedName>
        <fullName evidence="1">Uncharacterized protein</fullName>
    </submittedName>
</protein>